<evidence type="ECO:0000313" key="5">
    <source>
        <dbReference type="EMBL" id="ANE48338.1"/>
    </source>
</evidence>
<dbReference type="Pfam" id="PF01022">
    <property type="entry name" value="HTH_5"/>
    <property type="match status" value="1"/>
</dbReference>
<accession>A0A172TMS9</accession>
<dbReference type="OrthoDB" id="155998at2"/>
<protein>
    <submittedName>
        <fullName evidence="5">Transcriptional regulator</fullName>
    </submittedName>
</protein>
<dbReference type="SMART" id="SM00420">
    <property type="entry name" value="HTH_DEOR"/>
    <property type="match status" value="1"/>
</dbReference>
<dbReference type="PANTHER" id="PTHR30363">
    <property type="entry name" value="HTH-TYPE TRANSCRIPTIONAL REGULATOR SRLR-RELATED"/>
    <property type="match status" value="1"/>
</dbReference>
<dbReference type="Proteomes" id="UP000076927">
    <property type="component" value="Chromosome"/>
</dbReference>
<dbReference type="Gene3D" id="1.10.10.10">
    <property type="entry name" value="Winged helix-like DNA-binding domain superfamily/Winged helix DNA-binding domain"/>
    <property type="match status" value="1"/>
</dbReference>
<dbReference type="InterPro" id="IPR001034">
    <property type="entry name" value="DeoR_HTH"/>
</dbReference>
<sequence>MNNIQETSTRRVILNLLKTRGFMTVNGLAKELQITEMAVRRHLNTLERDGLIDSKLIRQAMGRPTQQYALTELAEDLFPKNYHTLTLDLLQELEADEGEGTVARLFERRKDKLFLKYNDRMRDLPLEERVALLTEIQNAGGYMASWSEAEDGGYLLQEHNCPISQVANQFNQACNCELQLFEQLLGTPVERTECLAKGGQKCTYRINAKT</sequence>
<proteinExistence type="predicted"/>
<dbReference type="AlphaFoldDB" id="A0A172TMS9"/>
<dbReference type="KEGG" id="pswu:SY83_20940"/>
<keyword evidence="1" id="KW-0805">Transcription regulation</keyword>
<evidence type="ECO:0000256" key="3">
    <source>
        <dbReference type="ARBA" id="ARBA00023163"/>
    </source>
</evidence>
<dbReference type="CDD" id="cd00090">
    <property type="entry name" value="HTH_ARSR"/>
    <property type="match status" value="1"/>
</dbReference>
<dbReference type="InterPro" id="IPR011991">
    <property type="entry name" value="ArsR-like_HTH"/>
</dbReference>
<dbReference type="STRING" id="1178515.SY83_20940"/>
<dbReference type="GO" id="GO:0003700">
    <property type="term" value="F:DNA-binding transcription factor activity"/>
    <property type="evidence" value="ECO:0007669"/>
    <property type="project" value="InterPro"/>
</dbReference>
<reference evidence="5 6" key="1">
    <citation type="submission" date="2015-01" db="EMBL/GenBank/DDBJ databases">
        <title>Paenibacillus swuensis/DY6/whole genome sequencing.</title>
        <authorList>
            <person name="Kim M.K."/>
            <person name="Srinivasan S."/>
            <person name="Lee J.-J."/>
        </authorList>
    </citation>
    <scope>NUCLEOTIDE SEQUENCE [LARGE SCALE GENOMIC DNA]</scope>
    <source>
        <strain evidence="5 6">DY6</strain>
    </source>
</reference>
<dbReference type="InterPro" id="IPR001845">
    <property type="entry name" value="HTH_ArsR_DNA-bd_dom"/>
</dbReference>
<evidence type="ECO:0000256" key="2">
    <source>
        <dbReference type="ARBA" id="ARBA00023125"/>
    </source>
</evidence>
<dbReference type="EMBL" id="CP011388">
    <property type="protein sequence ID" value="ANE48338.1"/>
    <property type="molecule type" value="Genomic_DNA"/>
</dbReference>
<evidence type="ECO:0000313" key="6">
    <source>
        <dbReference type="Proteomes" id="UP000076927"/>
    </source>
</evidence>
<dbReference type="PANTHER" id="PTHR30363:SF28">
    <property type="entry name" value="TRANSCRIPTIONAL REGULATORY PROTEIN-RELATED"/>
    <property type="match status" value="1"/>
</dbReference>
<dbReference type="InterPro" id="IPR036390">
    <property type="entry name" value="WH_DNA-bd_sf"/>
</dbReference>
<feature type="domain" description="HTH deoR-type" evidence="4">
    <location>
        <begin position="6"/>
        <end position="65"/>
    </location>
</feature>
<dbReference type="PATRIC" id="fig|1178515.4.peg.4242"/>
<dbReference type="GO" id="GO:0003677">
    <property type="term" value="F:DNA binding"/>
    <property type="evidence" value="ECO:0007669"/>
    <property type="project" value="UniProtKB-KW"/>
</dbReference>
<keyword evidence="3" id="KW-0804">Transcription</keyword>
<organism evidence="5 6">
    <name type="scientific">Paenibacillus swuensis</name>
    <dbReference type="NCBI Taxonomy" id="1178515"/>
    <lineage>
        <taxon>Bacteria</taxon>
        <taxon>Bacillati</taxon>
        <taxon>Bacillota</taxon>
        <taxon>Bacilli</taxon>
        <taxon>Bacillales</taxon>
        <taxon>Paenibacillaceae</taxon>
        <taxon>Paenibacillus</taxon>
    </lineage>
</organism>
<gene>
    <name evidence="5" type="ORF">SY83_20940</name>
</gene>
<dbReference type="InterPro" id="IPR050313">
    <property type="entry name" value="Carb_Metab_HTH_regulators"/>
</dbReference>
<dbReference type="SUPFAM" id="SSF46785">
    <property type="entry name" value="Winged helix' DNA-binding domain"/>
    <property type="match status" value="1"/>
</dbReference>
<name>A0A172TMS9_9BACL</name>
<evidence type="ECO:0000259" key="4">
    <source>
        <dbReference type="PROSITE" id="PS51000"/>
    </source>
</evidence>
<dbReference type="PROSITE" id="PS51000">
    <property type="entry name" value="HTH_DEOR_2"/>
    <property type="match status" value="1"/>
</dbReference>
<keyword evidence="2" id="KW-0238">DNA-binding</keyword>
<evidence type="ECO:0000256" key="1">
    <source>
        <dbReference type="ARBA" id="ARBA00023015"/>
    </source>
</evidence>
<keyword evidence="6" id="KW-1185">Reference proteome</keyword>
<dbReference type="InterPro" id="IPR036388">
    <property type="entry name" value="WH-like_DNA-bd_sf"/>
</dbReference>
<dbReference type="RefSeq" id="WP_068610065.1">
    <property type="nucleotide sequence ID" value="NZ_CP011388.1"/>
</dbReference>